<dbReference type="SUPFAM" id="SSF53383">
    <property type="entry name" value="PLP-dependent transferases"/>
    <property type="match status" value="1"/>
</dbReference>
<dbReference type="NCBIfam" id="NF003764">
    <property type="entry name" value="PRK05355.1"/>
    <property type="match status" value="1"/>
</dbReference>
<dbReference type="PROSITE" id="PS00595">
    <property type="entry name" value="AA_TRANSFER_CLASS_5"/>
    <property type="match status" value="1"/>
</dbReference>
<comment type="catalytic activity">
    <reaction evidence="9 11">
        <text>4-(phosphooxy)-L-threonine + 2-oxoglutarate = (R)-3-hydroxy-2-oxo-4-phosphooxybutanoate + L-glutamate</text>
        <dbReference type="Rhea" id="RHEA:16573"/>
        <dbReference type="ChEBI" id="CHEBI:16810"/>
        <dbReference type="ChEBI" id="CHEBI:29985"/>
        <dbReference type="ChEBI" id="CHEBI:58452"/>
        <dbReference type="ChEBI" id="CHEBI:58538"/>
        <dbReference type="EC" id="2.6.1.52"/>
    </reaction>
</comment>
<dbReference type="PANTHER" id="PTHR43247:SF1">
    <property type="entry name" value="PHOSPHOSERINE AMINOTRANSFERASE"/>
    <property type="match status" value="1"/>
</dbReference>
<comment type="subunit">
    <text evidence="11">Homodimer.</text>
</comment>
<dbReference type="NCBIfam" id="TIGR01364">
    <property type="entry name" value="serC_1"/>
    <property type="match status" value="1"/>
</dbReference>
<feature type="binding site" evidence="11">
    <location>
        <begin position="75"/>
        <end position="76"/>
    </location>
    <ligand>
        <name>pyridoxal 5'-phosphate</name>
        <dbReference type="ChEBI" id="CHEBI:597326"/>
    </ligand>
</feature>
<accession>A0A160IKI2</accession>
<dbReference type="InterPro" id="IPR020578">
    <property type="entry name" value="Aminotrans_V_PyrdxlP_BS"/>
</dbReference>
<evidence type="ECO:0000256" key="8">
    <source>
        <dbReference type="ARBA" id="ARBA00023299"/>
    </source>
</evidence>
<gene>
    <name evidence="11" type="primary">serC</name>
    <name evidence="14" type="ORF">ABE65_003600</name>
</gene>
<feature type="binding site" evidence="11">
    <location>
        <begin position="234"/>
        <end position="235"/>
    </location>
    <ligand>
        <name>pyridoxal 5'-phosphate</name>
        <dbReference type="ChEBI" id="CHEBI:597326"/>
    </ligand>
</feature>
<dbReference type="GO" id="GO:0004648">
    <property type="term" value="F:O-phospho-L-serine:2-oxoglutarate aminotransferase activity"/>
    <property type="evidence" value="ECO:0007669"/>
    <property type="project" value="UniProtKB-UniRule"/>
</dbReference>
<feature type="binding site" evidence="11">
    <location>
        <position position="193"/>
    </location>
    <ligand>
        <name>pyridoxal 5'-phosphate</name>
        <dbReference type="ChEBI" id="CHEBI:597326"/>
    </ligand>
</feature>
<evidence type="ECO:0000256" key="3">
    <source>
        <dbReference type="ARBA" id="ARBA00006904"/>
    </source>
</evidence>
<dbReference type="PIRSF" id="PIRSF000525">
    <property type="entry name" value="SerC"/>
    <property type="match status" value="1"/>
</dbReference>
<keyword evidence="6 11" id="KW-0808">Transferase</keyword>
<feature type="modified residue" description="N6-(pyridoxal phosphate)lysine" evidence="11">
    <location>
        <position position="194"/>
    </location>
</feature>
<evidence type="ECO:0000256" key="11">
    <source>
        <dbReference type="HAMAP-Rule" id="MF_00160"/>
    </source>
</evidence>
<evidence type="ECO:0000256" key="7">
    <source>
        <dbReference type="ARBA" id="ARBA00022898"/>
    </source>
</evidence>
<reference evidence="14 15" key="1">
    <citation type="submission" date="2016-04" db="EMBL/GenBank/DDBJ databases">
        <title>Complete genome sequence of Fictibacillus phosphorivorans G25-29, a strain toxic to nematodes.</title>
        <authorList>
            <person name="Zheng Z."/>
        </authorList>
    </citation>
    <scope>NUCLEOTIDE SEQUENCE [LARGE SCALE GENOMIC DNA]</scope>
    <source>
        <strain evidence="14 15">G25-29</strain>
    </source>
</reference>
<comment type="function">
    <text evidence="1 11">Catalyzes the reversible conversion of 3-phosphohydroxypyruvate to phosphoserine and of 3-hydroxy-2-oxo-4-phosphonooxybutanoate to phosphohydroxythreonine.</text>
</comment>
<comment type="cofactor">
    <cofactor evidence="11">
        <name>pyridoxal 5'-phosphate</name>
        <dbReference type="ChEBI" id="CHEBI:597326"/>
    </cofactor>
    <text evidence="11">Binds 1 pyridoxal phosphate per subunit.</text>
</comment>
<evidence type="ECO:0000256" key="12">
    <source>
        <dbReference type="RuleBase" id="RU004505"/>
    </source>
</evidence>
<evidence type="ECO:0000256" key="6">
    <source>
        <dbReference type="ARBA" id="ARBA00022679"/>
    </source>
</evidence>
<dbReference type="GO" id="GO:0006564">
    <property type="term" value="P:L-serine biosynthetic process"/>
    <property type="evidence" value="ECO:0007669"/>
    <property type="project" value="UniProtKB-UniRule"/>
</dbReference>
<dbReference type="GO" id="GO:0030170">
    <property type="term" value="F:pyridoxal phosphate binding"/>
    <property type="evidence" value="ECO:0007669"/>
    <property type="project" value="UniProtKB-UniRule"/>
</dbReference>
<evidence type="ECO:0000256" key="9">
    <source>
        <dbReference type="ARBA" id="ARBA00047630"/>
    </source>
</evidence>
<comment type="catalytic activity">
    <reaction evidence="10 11 12">
        <text>O-phospho-L-serine + 2-oxoglutarate = 3-phosphooxypyruvate + L-glutamate</text>
        <dbReference type="Rhea" id="RHEA:14329"/>
        <dbReference type="ChEBI" id="CHEBI:16810"/>
        <dbReference type="ChEBI" id="CHEBI:18110"/>
        <dbReference type="ChEBI" id="CHEBI:29985"/>
        <dbReference type="ChEBI" id="CHEBI:57524"/>
        <dbReference type="EC" id="2.6.1.52"/>
    </reaction>
</comment>
<evidence type="ECO:0000256" key="10">
    <source>
        <dbReference type="ARBA" id="ARBA00049007"/>
    </source>
</evidence>
<feature type="domain" description="Aminotransferase class V" evidence="13">
    <location>
        <begin position="5"/>
        <end position="345"/>
    </location>
</feature>
<dbReference type="EC" id="2.6.1.52" evidence="11"/>
<feature type="binding site" evidence="11">
    <location>
        <position position="41"/>
    </location>
    <ligand>
        <name>L-glutamate</name>
        <dbReference type="ChEBI" id="CHEBI:29985"/>
    </ligand>
</feature>
<dbReference type="RefSeq" id="WP_066391390.1">
    <property type="nucleotide sequence ID" value="NZ_CP015378.1"/>
</dbReference>
<dbReference type="STRING" id="1221500.ABE65_003600"/>
<comment type="pathway">
    <text evidence="2 11 12">Amino-acid biosynthesis; L-serine biosynthesis; L-serine from 3-phospho-D-glycerate: step 2/3.</text>
</comment>
<dbReference type="Proteomes" id="UP000076623">
    <property type="component" value="Chromosome"/>
</dbReference>
<dbReference type="GO" id="GO:0005737">
    <property type="term" value="C:cytoplasm"/>
    <property type="evidence" value="ECO:0007669"/>
    <property type="project" value="UniProtKB-SubCell"/>
</dbReference>
<keyword evidence="5 11" id="KW-0028">Amino-acid biosynthesis</keyword>
<evidence type="ECO:0000313" key="14">
    <source>
        <dbReference type="EMBL" id="ANC75950.1"/>
    </source>
</evidence>
<protein>
    <recommendedName>
        <fullName evidence="11">Phosphoserine aminotransferase</fullName>
        <ecNumber evidence="11">2.6.1.52</ecNumber>
    </recommendedName>
    <alternativeName>
        <fullName evidence="11">Phosphohydroxythreonine aminotransferase</fullName>
        <shortName evidence="11">PSAT</shortName>
    </alternativeName>
</protein>
<dbReference type="PANTHER" id="PTHR43247">
    <property type="entry name" value="PHOSPHOSERINE AMINOTRANSFERASE"/>
    <property type="match status" value="1"/>
</dbReference>
<dbReference type="Pfam" id="PF00266">
    <property type="entry name" value="Aminotran_5"/>
    <property type="match status" value="1"/>
</dbReference>
<evidence type="ECO:0000256" key="4">
    <source>
        <dbReference type="ARBA" id="ARBA00022576"/>
    </source>
</evidence>
<feature type="binding site" evidence="11">
    <location>
        <position position="150"/>
    </location>
    <ligand>
        <name>pyridoxal 5'-phosphate</name>
        <dbReference type="ChEBI" id="CHEBI:597326"/>
    </ligand>
</feature>
<sequence>MKRIYFQAGPTTLPKEVMQQAKEEWDDFLGTGLNIMEHSHRGSEYEGIHNQAKTRMKRLLDIPDTHEVLFLQGGASLQFAMIPMNLIQSGKTAKYILTGSWSEKAYKEAQKIGSCEAVVTGKDSEYRALPEMNYVSSENDAYLHITSNNTIYGTQWPDLHAFKHPNLVADMSSDIMSRPLSIKDYGLIYAGAQKNLGPSGVTAVIIRKDLLQENKSVPSILSYCVHAKNNSLYNTPPVYSIYLLNLVLGWIEKSGGVVEMEKRNHNKAQVIYDAIDQSNGFYNGYATPESRSNMNITFTLESDALEKQFIKESEENGIYGLKGHRSVGGFRASIYNAVPQESCDSLAQFMKHFQEKYGK</sequence>
<comment type="subcellular location">
    <subcellularLocation>
        <location evidence="11">Cytoplasm</location>
    </subcellularLocation>
</comment>
<dbReference type="InterPro" id="IPR000192">
    <property type="entry name" value="Aminotrans_V_dom"/>
</dbReference>
<dbReference type="FunFam" id="3.90.1150.10:FF:000006">
    <property type="entry name" value="Phosphoserine aminotransferase"/>
    <property type="match status" value="1"/>
</dbReference>
<dbReference type="AlphaFoldDB" id="A0A160IKI2"/>
<evidence type="ECO:0000256" key="5">
    <source>
        <dbReference type="ARBA" id="ARBA00022605"/>
    </source>
</evidence>
<keyword evidence="15" id="KW-1185">Reference proteome</keyword>
<dbReference type="KEGG" id="fpn:ABE65_003600"/>
<keyword evidence="7 11" id="KW-0663">Pyridoxal phosphate</keyword>
<comment type="similarity">
    <text evidence="3 11">Belongs to the class-V pyridoxal-phosphate-dependent aminotransferase family. SerC subfamily.</text>
</comment>
<dbReference type="Gene3D" id="3.40.640.10">
    <property type="entry name" value="Type I PLP-dependent aspartate aminotransferase-like (Major domain)"/>
    <property type="match status" value="1"/>
</dbReference>
<evidence type="ECO:0000259" key="13">
    <source>
        <dbReference type="Pfam" id="PF00266"/>
    </source>
</evidence>
<feature type="binding site" evidence="11">
    <location>
        <position position="170"/>
    </location>
    <ligand>
        <name>pyridoxal 5'-phosphate</name>
        <dbReference type="ChEBI" id="CHEBI:597326"/>
    </ligand>
</feature>
<evidence type="ECO:0000256" key="2">
    <source>
        <dbReference type="ARBA" id="ARBA00005099"/>
    </source>
</evidence>
<keyword evidence="11" id="KW-0963">Cytoplasm</keyword>
<dbReference type="UniPathway" id="UPA00135">
    <property type="reaction ID" value="UER00197"/>
</dbReference>
<feature type="binding site" evidence="11">
    <location>
        <position position="101"/>
    </location>
    <ligand>
        <name>pyridoxal 5'-phosphate</name>
        <dbReference type="ChEBI" id="CHEBI:597326"/>
    </ligand>
</feature>
<comment type="caution">
    <text evidence="11">Lacks conserved residue(s) required for the propagation of feature annotation.</text>
</comment>
<evidence type="ECO:0000313" key="15">
    <source>
        <dbReference type="Proteomes" id="UP000076623"/>
    </source>
</evidence>
<dbReference type="InterPro" id="IPR015422">
    <property type="entry name" value="PyrdxlP-dep_Trfase_small"/>
</dbReference>
<keyword evidence="4 11" id="KW-0032">Aminotransferase</keyword>
<dbReference type="InterPro" id="IPR022278">
    <property type="entry name" value="Pser_aminoTfrase"/>
</dbReference>
<dbReference type="FunFam" id="3.40.640.10:FF:000010">
    <property type="entry name" value="Phosphoserine aminotransferase"/>
    <property type="match status" value="1"/>
</dbReference>
<evidence type="ECO:0000256" key="1">
    <source>
        <dbReference type="ARBA" id="ARBA00003483"/>
    </source>
</evidence>
<organism evidence="14 15">
    <name type="scientific">Fictibacillus phosphorivorans</name>
    <dbReference type="NCBI Taxonomy" id="1221500"/>
    <lineage>
        <taxon>Bacteria</taxon>
        <taxon>Bacillati</taxon>
        <taxon>Bacillota</taxon>
        <taxon>Bacilli</taxon>
        <taxon>Bacillales</taxon>
        <taxon>Fictibacillaceae</taxon>
        <taxon>Fictibacillus</taxon>
    </lineage>
</organism>
<dbReference type="Gene3D" id="3.90.1150.10">
    <property type="entry name" value="Aspartate Aminotransferase, domain 1"/>
    <property type="match status" value="1"/>
</dbReference>
<dbReference type="EMBL" id="CP015378">
    <property type="protein sequence ID" value="ANC75950.1"/>
    <property type="molecule type" value="Genomic_DNA"/>
</dbReference>
<name>A0A160IKI2_9BACL</name>
<dbReference type="HAMAP" id="MF_00160">
    <property type="entry name" value="SerC_aminotrans_5"/>
    <property type="match status" value="1"/>
</dbReference>
<dbReference type="InterPro" id="IPR015424">
    <property type="entry name" value="PyrdxlP-dep_Trfase"/>
</dbReference>
<proteinExistence type="inferred from homology"/>
<dbReference type="InterPro" id="IPR015421">
    <property type="entry name" value="PyrdxlP-dep_Trfase_major"/>
</dbReference>
<keyword evidence="8 11" id="KW-0718">Serine biosynthesis</keyword>